<dbReference type="SUPFAM" id="SSF52540">
    <property type="entry name" value="P-loop containing nucleoside triphosphate hydrolases"/>
    <property type="match status" value="2"/>
</dbReference>
<sequence>MDGEPGGPCRDPRPAARGEPPPCGDRGPAEPEEGEARQEPRGVREARRSDVLVSEASTVTSAQVRDELLDLLERDLMGPWDGPDESIVGTPRGRYLVGALAPISIDETTPEQATTADLVDDDSVSTDLNRSREVQGIPSDDDDEVSDGDARENTDDRGPESKIIAPSSMGVRFRIPKDAPPLRFTPSWGRYASRRETDDSGTTKTYYDRHPGGEPVEVDVASIPAGTSRRLDIEAGQVELAIEVYDHDGALVVEAALLNTVVTGRELPPRLWLFQAALAVEAVDGSPVFLPTRDALDRDRGHRDREAQRLDLLYRDRLEFAIGRTASVTWDLPSPGSRRATTVRTTWLPTAEIPQTLAPEVPDAVMSMRVLMDASVEELEAGLHPLIAGYDAWLGDEAAEAAKLPGWLRDQAELGLDEGTLASKRLREGLAVLLADERARAAFAFMNRTMRDQRIHSQIASARAADKSLSEADARAAIETKGDAAASWRAFQLAFILMQLPAIVDPTLPRRSSELPRAELLFFPTGGGKTEAYLGLAAFTFGMRRLQGIVDSPDGALDGGDGVSVLMRYTLRLLTSQQFLRATTLMCAAELVRREDPETWGTTPFRIGLWVGSSVSPKRYTEAAKQVADVRAEDRATVSAYGLTVLQFSHCPWCGTPINPRANVEADDVEQRIRVYCGARSGCPFRMGGAAVEGLPVLTVDDEIYRHPPTFLLATVDKFARLAREGEAAALFGFVSKRCPRHGYQHPDSTVCTGDSHNAKRAGGVAHPAVHVQAATRLRPPDLIIQDELHLITGALGTAVGLFEGAIDVLSTWRSGADAETAATVKPLVVASTATVRKAADQVRKLYARQVQVFPPQVLSVSDTFFSKEVAITPETPGRRYLGVCAHGARLTLAEIRISEILLLAGQRLFDAHGDVADPYMTLVDYFSATRELAGMRRYLDDDVANRISNPDAASGYARRATNGLRIGELTSRISSAQISDTLTALAVPFDASRDSTSGKAEWAKIAAAADAQGKKLPPRDWAYDVVLATSMLQVGVDVPRLGLMLIVGQPKNTAEYIQASSRVGRDAKKPGLVVTLANRSRPRDMAHYEQFEHYHDTFYANVEALSVTPYSEAALERGLTGLIVSATRVADATVAASESLSPDTKAGAGRIAARRAAVDGLVDRLTARMSIAANDGGLAAKSAMSKLVLRLDKWTEQADLVNKGLTYVKASLPGQYVKPLLISPEDEISETGDKLFQVANSMREVQPEINLRVAPQQLSEPASTIVPKWTFPNKSAKTK</sequence>
<reference evidence="3 4" key="1">
    <citation type="submission" date="2019-11" db="EMBL/GenBank/DDBJ databases">
        <title>Agromyces kandeliae sp. nov., isolated from mangrove soil.</title>
        <authorList>
            <person name="Wang R."/>
        </authorList>
    </citation>
    <scope>NUCLEOTIDE SEQUENCE [LARGE SCALE GENOMIC DNA]</scope>
    <source>
        <strain evidence="3 4">JCM 11431</strain>
    </source>
</reference>
<dbReference type="Gene3D" id="3.40.50.300">
    <property type="entry name" value="P-loop containing nucleotide triphosphate hydrolases"/>
    <property type="match status" value="1"/>
</dbReference>
<dbReference type="Pfam" id="PF00271">
    <property type="entry name" value="Helicase_C"/>
    <property type="match status" value="1"/>
</dbReference>
<dbReference type="CDD" id="cd18785">
    <property type="entry name" value="SF2_C"/>
    <property type="match status" value="1"/>
</dbReference>
<proteinExistence type="predicted"/>
<keyword evidence="3" id="KW-0347">Helicase</keyword>
<feature type="region of interest" description="Disordered" evidence="1">
    <location>
        <begin position="102"/>
        <end position="167"/>
    </location>
</feature>
<keyword evidence="4" id="KW-1185">Reference proteome</keyword>
<keyword evidence="3" id="KW-0067">ATP-binding</keyword>
<feature type="compositionally biased region" description="Basic and acidic residues" evidence="1">
    <location>
        <begin position="148"/>
        <end position="160"/>
    </location>
</feature>
<evidence type="ECO:0000313" key="3">
    <source>
        <dbReference type="EMBL" id="MUN08937.1"/>
    </source>
</evidence>
<dbReference type="AlphaFoldDB" id="A0A7C9M0G4"/>
<protein>
    <submittedName>
        <fullName evidence="3">Helicase</fullName>
    </submittedName>
</protein>
<name>A0A7C9M0G4_9MICO</name>
<organism evidence="3 4">
    <name type="scientific">Agromyces luteolus</name>
    <dbReference type="NCBI Taxonomy" id="88373"/>
    <lineage>
        <taxon>Bacteria</taxon>
        <taxon>Bacillati</taxon>
        <taxon>Actinomycetota</taxon>
        <taxon>Actinomycetes</taxon>
        <taxon>Micrococcales</taxon>
        <taxon>Microbacteriaceae</taxon>
        <taxon>Agromyces</taxon>
    </lineage>
</organism>
<accession>A0A7C9M0G4</accession>
<gene>
    <name evidence="3" type="ORF">GLX25_17685</name>
</gene>
<feature type="compositionally biased region" description="Basic and acidic residues" evidence="1">
    <location>
        <begin position="34"/>
        <end position="50"/>
    </location>
</feature>
<dbReference type="InterPro" id="IPR001650">
    <property type="entry name" value="Helicase_C-like"/>
</dbReference>
<feature type="region of interest" description="Disordered" evidence="1">
    <location>
        <begin position="193"/>
        <end position="213"/>
    </location>
</feature>
<evidence type="ECO:0000256" key="1">
    <source>
        <dbReference type="SAM" id="MobiDB-lite"/>
    </source>
</evidence>
<keyword evidence="3" id="KW-0378">Hydrolase</keyword>
<dbReference type="SMART" id="SM00490">
    <property type="entry name" value="HELICc"/>
    <property type="match status" value="1"/>
</dbReference>
<dbReference type="OrthoDB" id="713315at2"/>
<dbReference type="Proteomes" id="UP000480122">
    <property type="component" value="Unassembled WGS sequence"/>
</dbReference>
<keyword evidence="3" id="KW-0547">Nucleotide-binding</keyword>
<evidence type="ECO:0000259" key="2">
    <source>
        <dbReference type="PROSITE" id="PS51194"/>
    </source>
</evidence>
<feature type="domain" description="Helicase C-terminal" evidence="2">
    <location>
        <begin position="897"/>
        <end position="1117"/>
    </location>
</feature>
<dbReference type="PROSITE" id="PS51194">
    <property type="entry name" value="HELICASE_CTER"/>
    <property type="match status" value="1"/>
</dbReference>
<dbReference type="NCBIfam" id="NF038325">
    <property type="entry name" value="DISARM_DrmAS"/>
    <property type="match status" value="1"/>
</dbReference>
<dbReference type="EMBL" id="WODA01000026">
    <property type="protein sequence ID" value="MUN08937.1"/>
    <property type="molecule type" value="Genomic_DNA"/>
</dbReference>
<dbReference type="GO" id="GO:0004386">
    <property type="term" value="F:helicase activity"/>
    <property type="evidence" value="ECO:0007669"/>
    <property type="project" value="UniProtKB-KW"/>
</dbReference>
<feature type="region of interest" description="Disordered" evidence="1">
    <location>
        <begin position="1"/>
        <end position="51"/>
    </location>
</feature>
<dbReference type="InterPro" id="IPR027417">
    <property type="entry name" value="P-loop_NTPase"/>
</dbReference>
<evidence type="ECO:0000313" key="4">
    <source>
        <dbReference type="Proteomes" id="UP000480122"/>
    </source>
</evidence>
<comment type="caution">
    <text evidence="3">The sequence shown here is derived from an EMBL/GenBank/DDBJ whole genome shotgun (WGS) entry which is preliminary data.</text>
</comment>